<sequence>MAKRICRLAVCVLVALPALSACKQEPSFEERYASAQKTINSKAAELEKDMASRAAQAAPSEAASDPSGTT</sequence>
<evidence type="ECO:0000256" key="1">
    <source>
        <dbReference type="SAM" id="MobiDB-lite"/>
    </source>
</evidence>
<accession>A0ABV3RF05</accession>
<feature type="signal peptide" evidence="2">
    <location>
        <begin position="1"/>
        <end position="23"/>
    </location>
</feature>
<evidence type="ECO:0000313" key="4">
    <source>
        <dbReference type="Proteomes" id="UP001556118"/>
    </source>
</evidence>
<organism evidence="3 4">
    <name type="scientific">Novosphingobium rhizovicinum</name>
    <dbReference type="NCBI Taxonomy" id="3228928"/>
    <lineage>
        <taxon>Bacteria</taxon>
        <taxon>Pseudomonadati</taxon>
        <taxon>Pseudomonadota</taxon>
        <taxon>Alphaproteobacteria</taxon>
        <taxon>Sphingomonadales</taxon>
        <taxon>Sphingomonadaceae</taxon>
        <taxon>Novosphingobium</taxon>
    </lineage>
</organism>
<evidence type="ECO:0000313" key="3">
    <source>
        <dbReference type="EMBL" id="MEW9855834.1"/>
    </source>
</evidence>
<reference evidence="3 4" key="1">
    <citation type="submission" date="2024-06" db="EMBL/GenBank/DDBJ databases">
        <title>Novosphingobium rhizovicinus M1R2S20.</title>
        <authorList>
            <person name="Sun J.-Q."/>
        </authorList>
    </citation>
    <scope>NUCLEOTIDE SEQUENCE [LARGE SCALE GENOMIC DNA]</scope>
    <source>
        <strain evidence="3 4">M1R2S20</strain>
    </source>
</reference>
<proteinExistence type="predicted"/>
<evidence type="ECO:0000256" key="2">
    <source>
        <dbReference type="SAM" id="SignalP"/>
    </source>
</evidence>
<dbReference type="PROSITE" id="PS51257">
    <property type="entry name" value="PROKAR_LIPOPROTEIN"/>
    <property type="match status" value="1"/>
</dbReference>
<evidence type="ECO:0008006" key="5">
    <source>
        <dbReference type="Google" id="ProtNLM"/>
    </source>
</evidence>
<name>A0ABV3RF05_9SPHN</name>
<keyword evidence="4" id="KW-1185">Reference proteome</keyword>
<feature type="region of interest" description="Disordered" evidence="1">
    <location>
        <begin position="46"/>
        <end position="70"/>
    </location>
</feature>
<feature type="chain" id="PRO_5046122160" description="Secreted protein" evidence="2">
    <location>
        <begin position="24"/>
        <end position="70"/>
    </location>
</feature>
<keyword evidence="2" id="KW-0732">Signal</keyword>
<dbReference type="EMBL" id="JBFNXR010000048">
    <property type="protein sequence ID" value="MEW9855834.1"/>
    <property type="molecule type" value="Genomic_DNA"/>
</dbReference>
<dbReference type="RefSeq" id="WP_367773879.1">
    <property type="nucleotide sequence ID" value="NZ_JBFNXR010000048.1"/>
</dbReference>
<dbReference type="Proteomes" id="UP001556118">
    <property type="component" value="Unassembled WGS sequence"/>
</dbReference>
<gene>
    <name evidence="3" type="ORF">ABUH87_11860</name>
</gene>
<feature type="compositionally biased region" description="Low complexity" evidence="1">
    <location>
        <begin position="52"/>
        <end position="70"/>
    </location>
</feature>
<protein>
    <recommendedName>
        <fullName evidence="5">Secreted protein</fullName>
    </recommendedName>
</protein>
<comment type="caution">
    <text evidence="3">The sequence shown here is derived from an EMBL/GenBank/DDBJ whole genome shotgun (WGS) entry which is preliminary data.</text>
</comment>